<comment type="subcellular location">
    <subcellularLocation>
        <location evidence="12">Cytoplasm</location>
    </subcellularLocation>
</comment>
<feature type="site" description="Part of a proton relay during catalysis" evidence="12">
    <location>
        <position position="47"/>
    </location>
</feature>
<evidence type="ECO:0000256" key="11">
    <source>
        <dbReference type="ARBA" id="ARBA00047836"/>
    </source>
</evidence>
<evidence type="ECO:0000256" key="1">
    <source>
        <dbReference type="ARBA" id="ARBA00003294"/>
    </source>
</evidence>
<evidence type="ECO:0000256" key="9">
    <source>
        <dbReference type="ARBA" id="ARBA00023239"/>
    </source>
</evidence>
<dbReference type="InterPro" id="IPR020625">
    <property type="entry name" value="Schiff_base-form_aldolases_AS"/>
</dbReference>
<dbReference type="RefSeq" id="WP_235294510.1">
    <property type="nucleotide sequence ID" value="NZ_BSOH01000015.1"/>
</dbReference>
<keyword evidence="9 12" id="KW-0456">Lyase</keyword>
<protein>
    <recommendedName>
        <fullName evidence="4 12">4-hydroxy-tetrahydrodipicolinate synthase</fullName>
        <shortName evidence="12">HTPA synthase</shortName>
        <ecNumber evidence="4 12">4.3.3.7</ecNumber>
    </recommendedName>
</protein>
<dbReference type="InterPro" id="IPR013785">
    <property type="entry name" value="Aldolase_TIM"/>
</dbReference>
<evidence type="ECO:0000256" key="5">
    <source>
        <dbReference type="ARBA" id="ARBA00022490"/>
    </source>
</evidence>
<evidence type="ECO:0000256" key="2">
    <source>
        <dbReference type="ARBA" id="ARBA00005120"/>
    </source>
</evidence>
<proteinExistence type="inferred from homology"/>
<evidence type="ECO:0000313" key="16">
    <source>
        <dbReference type="EMBL" id="GLR18060.1"/>
    </source>
</evidence>
<evidence type="ECO:0000256" key="10">
    <source>
        <dbReference type="ARBA" id="ARBA00023270"/>
    </source>
</evidence>
<dbReference type="PROSITE" id="PS00666">
    <property type="entry name" value="DHDPS_2"/>
    <property type="match status" value="1"/>
</dbReference>
<gene>
    <name evidence="16" type="primary">dapA_2</name>
    <name evidence="12" type="synonym">dapA</name>
    <name evidence="16" type="ORF">GCM10007940_26750</name>
</gene>
<dbReference type="NCBIfam" id="TIGR00674">
    <property type="entry name" value="dapA"/>
    <property type="match status" value="1"/>
</dbReference>
<dbReference type="AlphaFoldDB" id="A0AA37WGS4"/>
<evidence type="ECO:0000256" key="7">
    <source>
        <dbReference type="ARBA" id="ARBA00022915"/>
    </source>
</evidence>
<comment type="pathway">
    <text evidence="2 12">Amino-acid biosynthesis; L-lysine biosynthesis via DAP pathway; (S)-tetrahydrodipicolinate from L-aspartate: step 3/4.</text>
</comment>
<keyword evidence="6 12" id="KW-0028">Amino-acid biosynthesis</keyword>
<evidence type="ECO:0000256" key="15">
    <source>
        <dbReference type="PIRSR" id="PIRSR001365-2"/>
    </source>
</evidence>
<evidence type="ECO:0000256" key="12">
    <source>
        <dbReference type="HAMAP-Rule" id="MF_00418"/>
    </source>
</evidence>
<feature type="binding site" evidence="12 15">
    <location>
        <position position="208"/>
    </location>
    <ligand>
        <name>pyruvate</name>
        <dbReference type="ChEBI" id="CHEBI:15361"/>
    </ligand>
</feature>
<evidence type="ECO:0000256" key="4">
    <source>
        <dbReference type="ARBA" id="ARBA00012086"/>
    </source>
</evidence>
<reference evidence="16" key="1">
    <citation type="journal article" date="2014" name="Int. J. Syst. Evol. Microbiol.">
        <title>Complete genome sequence of Corynebacterium casei LMG S-19264T (=DSM 44701T), isolated from a smear-ripened cheese.</title>
        <authorList>
            <consortium name="US DOE Joint Genome Institute (JGI-PGF)"/>
            <person name="Walter F."/>
            <person name="Albersmeier A."/>
            <person name="Kalinowski J."/>
            <person name="Ruckert C."/>
        </authorList>
    </citation>
    <scope>NUCLEOTIDE SEQUENCE</scope>
    <source>
        <strain evidence="16">NBRC 108769</strain>
    </source>
</reference>
<evidence type="ECO:0000313" key="17">
    <source>
        <dbReference type="Proteomes" id="UP001156666"/>
    </source>
</evidence>
<dbReference type="HAMAP" id="MF_00418">
    <property type="entry name" value="DapA"/>
    <property type="match status" value="1"/>
</dbReference>
<dbReference type="InterPro" id="IPR002220">
    <property type="entry name" value="DapA-like"/>
</dbReference>
<accession>A0AA37WGS4</accession>
<keyword evidence="7 12" id="KW-0220">Diaminopimelate biosynthesis</keyword>
<comment type="subunit">
    <text evidence="12">Homotetramer; dimer of dimers.</text>
</comment>
<comment type="caution">
    <text evidence="16">The sequence shown here is derived from an EMBL/GenBank/DDBJ whole genome shotgun (WGS) entry which is preliminary data.</text>
</comment>
<dbReference type="GO" id="GO:0008840">
    <property type="term" value="F:4-hydroxy-tetrahydrodipicolinate synthase activity"/>
    <property type="evidence" value="ECO:0007669"/>
    <property type="project" value="UniProtKB-UniRule"/>
</dbReference>
<comment type="caution">
    <text evidence="12">Was originally thought to be a dihydrodipicolinate synthase (DHDPS), catalyzing the condensation of (S)-aspartate-beta-semialdehyde [(S)-ASA] and pyruvate to dihydrodipicolinate (DHDP). However, it was shown in E.coli that the product of the enzymatic reaction is not dihydrodipicolinate but in fact (4S)-4-hydroxy-2,3,4,5-tetrahydro-(2S)-dipicolinic acid (HTPA), and that the consecutive dehydration reaction leading to DHDP is not spontaneous but catalyzed by DapB.</text>
</comment>
<comment type="similarity">
    <text evidence="3 12 13">Belongs to the DapA family.</text>
</comment>
<organism evidence="16 17">
    <name type="scientific">Portibacter lacus</name>
    <dbReference type="NCBI Taxonomy" id="1099794"/>
    <lineage>
        <taxon>Bacteria</taxon>
        <taxon>Pseudomonadati</taxon>
        <taxon>Bacteroidota</taxon>
        <taxon>Saprospiria</taxon>
        <taxon>Saprospirales</taxon>
        <taxon>Haliscomenobacteraceae</taxon>
        <taxon>Portibacter</taxon>
    </lineage>
</organism>
<dbReference type="InterPro" id="IPR005263">
    <property type="entry name" value="DapA"/>
</dbReference>
<evidence type="ECO:0000256" key="6">
    <source>
        <dbReference type="ARBA" id="ARBA00022605"/>
    </source>
</evidence>
<dbReference type="PRINTS" id="PR00146">
    <property type="entry name" value="DHPICSNTHASE"/>
</dbReference>
<dbReference type="SUPFAM" id="SSF51569">
    <property type="entry name" value="Aldolase"/>
    <property type="match status" value="1"/>
</dbReference>
<dbReference type="GO" id="GO:0005829">
    <property type="term" value="C:cytosol"/>
    <property type="evidence" value="ECO:0007669"/>
    <property type="project" value="TreeGrafter"/>
</dbReference>
<sequence>MKDSKYTGTGVAIITPFKNQKVDFDALTTVVNHVIRGGVDYIVALGSTGETATLNDQEAKAVLDHVIKINEKRVPIVAGNFASNNTLDLCEKISNYDFKGIDALLISSPAYVKPSQEGIYHHFMALQEVSPLPIILYNVPGRTMSNMSWTTTVRLARDSKKFIGIKEASGDLIQATRIIKNRPDNFFVTSGDDEVAMAMVACGGEGVISVMANAFPLEFSQMIGAALAYDFTTAQKINLELYDLHKWLYIEGNPVGIKSAMKVLGICENDVRLPLHPLSVENYNNLKQEMERIQRLIA</sequence>
<dbReference type="EC" id="4.3.3.7" evidence="4 12"/>
<keyword evidence="10 12" id="KW-0704">Schiff base</keyword>
<feature type="site" description="Part of a proton relay during catalysis" evidence="12">
    <location>
        <position position="111"/>
    </location>
</feature>
<dbReference type="GO" id="GO:0019877">
    <property type="term" value="P:diaminopimelate biosynthetic process"/>
    <property type="evidence" value="ECO:0007669"/>
    <property type="project" value="UniProtKB-UniRule"/>
</dbReference>
<dbReference type="CDD" id="cd00950">
    <property type="entry name" value="DHDPS"/>
    <property type="match status" value="1"/>
</dbReference>
<dbReference type="GO" id="GO:0009089">
    <property type="term" value="P:lysine biosynthetic process via diaminopimelate"/>
    <property type="evidence" value="ECO:0007669"/>
    <property type="project" value="UniProtKB-UniRule"/>
</dbReference>
<reference evidence="16" key="2">
    <citation type="submission" date="2023-01" db="EMBL/GenBank/DDBJ databases">
        <title>Draft genome sequence of Portibacter lacus strain NBRC 108769.</title>
        <authorList>
            <person name="Sun Q."/>
            <person name="Mori K."/>
        </authorList>
    </citation>
    <scope>NUCLEOTIDE SEQUENCE</scope>
    <source>
        <strain evidence="16">NBRC 108769</strain>
    </source>
</reference>
<dbReference type="Proteomes" id="UP001156666">
    <property type="component" value="Unassembled WGS sequence"/>
</dbReference>
<comment type="function">
    <text evidence="1 12">Catalyzes the condensation of (S)-aspartate-beta-semialdehyde [(S)-ASA] and pyruvate to 4-hydroxy-tetrahydrodipicolinate (HTPA).</text>
</comment>
<dbReference type="SMART" id="SM01130">
    <property type="entry name" value="DHDPS"/>
    <property type="match status" value="1"/>
</dbReference>
<name>A0AA37WGS4_9BACT</name>
<evidence type="ECO:0000256" key="3">
    <source>
        <dbReference type="ARBA" id="ARBA00007592"/>
    </source>
</evidence>
<evidence type="ECO:0000256" key="13">
    <source>
        <dbReference type="PIRNR" id="PIRNR001365"/>
    </source>
</evidence>
<evidence type="ECO:0000256" key="8">
    <source>
        <dbReference type="ARBA" id="ARBA00023154"/>
    </source>
</evidence>
<feature type="binding site" evidence="12 15">
    <location>
        <position position="48"/>
    </location>
    <ligand>
        <name>pyruvate</name>
        <dbReference type="ChEBI" id="CHEBI:15361"/>
    </ligand>
</feature>
<dbReference type="PIRSF" id="PIRSF001365">
    <property type="entry name" value="DHDPS"/>
    <property type="match status" value="1"/>
</dbReference>
<feature type="active site" description="Schiff-base intermediate with substrate" evidence="12 14">
    <location>
        <position position="166"/>
    </location>
</feature>
<keyword evidence="8 12" id="KW-0457">Lysine biosynthesis</keyword>
<feature type="active site" description="Proton donor/acceptor" evidence="12 14">
    <location>
        <position position="137"/>
    </location>
</feature>
<dbReference type="PANTHER" id="PTHR12128">
    <property type="entry name" value="DIHYDRODIPICOLINATE SYNTHASE"/>
    <property type="match status" value="1"/>
</dbReference>
<evidence type="ECO:0000256" key="14">
    <source>
        <dbReference type="PIRSR" id="PIRSR001365-1"/>
    </source>
</evidence>
<dbReference type="Gene3D" id="3.20.20.70">
    <property type="entry name" value="Aldolase class I"/>
    <property type="match status" value="1"/>
</dbReference>
<dbReference type="PANTHER" id="PTHR12128:SF66">
    <property type="entry name" value="4-HYDROXY-2-OXOGLUTARATE ALDOLASE, MITOCHONDRIAL"/>
    <property type="match status" value="1"/>
</dbReference>
<dbReference type="EMBL" id="BSOH01000015">
    <property type="protein sequence ID" value="GLR18060.1"/>
    <property type="molecule type" value="Genomic_DNA"/>
</dbReference>
<comment type="catalytic activity">
    <reaction evidence="11 12">
        <text>L-aspartate 4-semialdehyde + pyruvate = (2S,4S)-4-hydroxy-2,3,4,5-tetrahydrodipicolinate + H2O + H(+)</text>
        <dbReference type="Rhea" id="RHEA:34171"/>
        <dbReference type="ChEBI" id="CHEBI:15361"/>
        <dbReference type="ChEBI" id="CHEBI:15377"/>
        <dbReference type="ChEBI" id="CHEBI:15378"/>
        <dbReference type="ChEBI" id="CHEBI:67139"/>
        <dbReference type="ChEBI" id="CHEBI:537519"/>
        <dbReference type="EC" id="4.3.3.7"/>
    </reaction>
</comment>
<keyword evidence="17" id="KW-1185">Reference proteome</keyword>
<keyword evidence="5 12" id="KW-0963">Cytoplasm</keyword>
<dbReference type="Pfam" id="PF00701">
    <property type="entry name" value="DHDPS"/>
    <property type="match status" value="1"/>
</dbReference>